<evidence type="ECO:0000256" key="2">
    <source>
        <dbReference type="SAM" id="MobiDB-lite"/>
    </source>
</evidence>
<evidence type="ECO:0000256" key="1">
    <source>
        <dbReference type="SAM" id="Coils"/>
    </source>
</evidence>
<keyword evidence="1" id="KW-0175">Coiled coil</keyword>
<proteinExistence type="predicted"/>
<sequence>MAPIAESLNLKLERAQAEAGEATNRAEEVKQRLHEQLEVLSENTDAQLSAFGEAANLPPPIITQNDSVELETPNQEESRDTADRCSEEDQQQNISCDLRASHAKLVTAAQLIYAQYSLEILEPKLDKIRSNIDLI</sequence>
<reference evidence="3" key="1">
    <citation type="submission" date="2022-07" db="EMBL/GenBank/DDBJ databases">
        <title>Phylogenomic reconstructions and comparative analyses of Kickxellomycotina fungi.</title>
        <authorList>
            <person name="Reynolds N.K."/>
            <person name="Stajich J.E."/>
            <person name="Barry K."/>
            <person name="Grigoriev I.V."/>
            <person name="Crous P."/>
            <person name="Smith M.E."/>
        </authorList>
    </citation>
    <scope>NUCLEOTIDE SEQUENCE</scope>
    <source>
        <strain evidence="3">NRRL 3115</strain>
    </source>
</reference>
<gene>
    <name evidence="3" type="ORF">GGI25_001620</name>
</gene>
<accession>A0A9W8KZU9</accession>
<protein>
    <submittedName>
        <fullName evidence="3">Uncharacterized protein</fullName>
    </submittedName>
</protein>
<dbReference type="EMBL" id="JANBTW010000013">
    <property type="protein sequence ID" value="KAJ2679264.1"/>
    <property type="molecule type" value="Genomic_DNA"/>
</dbReference>
<dbReference type="Proteomes" id="UP001151518">
    <property type="component" value="Unassembled WGS sequence"/>
</dbReference>
<organism evidence="3 4">
    <name type="scientific">Coemansia spiralis</name>
    <dbReference type="NCBI Taxonomy" id="417178"/>
    <lineage>
        <taxon>Eukaryota</taxon>
        <taxon>Fungi</taxon>
        <taxon>Fungi incertae sedis</taxon>
        <taxon>Zoopagomycota</taxon>
        <taxon>Kickxellomycotina</taxon>
        <taxon>Kickxellomycetes</taxon>
        <taxon>Kickxellales</taxon>
        <taxon>Kickxellaceae</taxon>
        <taxon>Coemansia</taxon>
    </lineage>
</organism>
<feature type="compositionally biased region" description="Basic and acidic residues" evidence="2">
    <location>
        <begin position="76"/>
        <end position="87"/>
    </location>
</feature>
<feature type="compositionally biased region" description="Polar residues" evidence="2">
    <location>
        <begin position="62"/>
        <end position="75"/>
    </location>
</feature>
<name>A0A9W8KZU9_9FUNG</name>
<comment type="caution">
    <text evidence="3">The sequence shown here is derived from an EMBL/GenBank/DDBJ whole genome shotgun (WGS) entry which is preliminary data.</text>
</comment>
<feature type="coiled-coil region" evidence="1">
    <location>
        <begin position="5"/>
        <end position="43"/>
    </location>
</feature>
<feature type="region of interest" description="Disordered" evidence="2">
    <location>
        <begin position="56"/>
        <end position="91"/>
    </location>
</feature>
<dbReference type="AlphaFoldDB" id="A0A9W8KZU9"/>
<evidence type="ECO:0000313" key="4">
    <source>
        <dbReference type="Proteomes" id="UP001151518"/>
    </source>
</evidence>
<evidence type="ECO:0000313" key="3">
    <source>
        <dbReference type="EMBL" id="KAJ2679264.1"/>
    </source>
</evidence>